<protein>
    <recommendedName>
        <fullName evidence="4">Secreted protein</fullName>
    </recommendedName>
</protein>
<evidence type="ECO:0000256" key="1">
    <source>
        <dbReference type="SAM" id="SignalP"/>
    </source>
</evidence>
<dbReference type="EMBL" id="ML213666">
    <property type="protein sequence ID" value="TFK32688.1"/>
    <property type="molecule type" value="Genomic_DNA"/>
</dbReference>
<dbReference type="InterPro" id="IPR036684">
    <property type="entry name" value="Ca_lectin_sf"/>
</dbReference>
<keyword evidence="3" id="KW-1185">Reference proteome</keyword>
<name>A0A5C3LIQ8_9AGAR</name>
<reference evidence="2 3" key="1">
    <citation type="journal article" date="2019" name="Nat. Ecol. Evol.">
        <title>Megaphylogeny resolves global patterns of mushroom evolution.</title>
        <authorList>
            <person name="Varga T."/>
            <person name="Krizsan K."/>
            <person name="Foldi C."/>
            <person name="Dima B."/>
            <person name="Sanchez-Garcia M."/>
            <person name="Sanchez-Ramirez S."/>
            <person name="Szollosi G.J."/>
            <person name="Szarkandi J.G."/>
            <person name="Papp V."/>
            <person name="Albert L."/>
            <person name="Andreopoulos W."/>
            <person name="Angelini C."/>
            <person name="Antonin V."/>
            <person name="Barry K.W."/>
            <person name="Bougher N.L."/>
            <person name="Buchanan P."/>
            <person name="Buyck B."/>
            <person name="Bense V."/>
            <person name="Catcheside P."/>
            <person name="Chovatia M."/>
            <person name="Cooper J."/>
            <person name="Damon W."/>
            <person name="Desjardin D."/>
            <person name="Finy P."/>
            <person name="Geml J."/>
            <person name="Haridas S."/>
            <person name="Hughes K."/>
            <person name="Justo A."/>
            <person name="Karasinski D."/>
            <person name="Kautmanova I."/>
            <person name="Kiss B."/>
            <person name="Kocsube S."/>
            <person name="Kotiranta H."/>
            <person name="LaButti K.M."/>
            <person name="Lechner B.E."/>
            <person name="Liimatainen K."/>
            <person name="Lipzen A."/>
            <person name="Lukacs Z."/>
            <person name="Mihaltcheva S."/>
            <person name="Morgado L.N."/>
            <person name="Niskanen T."/>
            <person name="Noordeloos M.E."/>
            <person name="Ohm R.A."/>
            <person name="Ortiz-Santana B."/>
            <person name="Ovrebo C."/>
            <person name="Racz N."/>
            <person name="Riley R."/>
            <person name="Savchenko A."/>
            <person name="Shiryaev A."/>
            <person name="Soop K."/>
            <person name="Spirin V."/>
            <person name="Szebenyi C."/>
            <person name="Tomsovsky M."/>
            <person name="Tulloss R.E."/>
            <person name="Uehling J."/>
            <person name="Grigoriev I.V."/>
            <person name="Vagvolgyi C."/>
            <person name="Papp T."/>
            <person name="Martin F.M."/>
            <person name="Miettinen O."/>
            <person name="Hibbett D.S."/>
            <person name="Nagy L.G."/>
        </authorList>
    </citation>
    <scope>NUCLEOTIDE SEQUENCE [LARGE SCALE GENOMIC DNA]</scope>
    <source>
        <strain evidence="2 3">CBS 166.37</strain>
    </source>
</reference>
<gene>
    <name evidence="2" type="ORF">BDQ12DRAFT_477762</name>
</gene>
<evidence type="ECO:0000313" key="3">
    <source>
        <dbReference type="Proteomes" id="UP000308652"/>
    </source>
</evidence>
<proteinExistence type="predicted"/>
<dbReference type="AlphaFoldDB" id="A0A5C3LIQ8"/>
<evidence type="ECO:0008006" key="4">
    <source>
        <dbReference type="Google" id="ProtNLM"/>
    </source>
</evidence>
<dbReference type="Proteomes" id="UP000308652">
    <property type="component" value="Unassembled WGS sequence"/>
</dbReference>
<accession>A0A5C3LIQ8</accession>
<sequence>MRTVGPLFALTFFSSTLASLLPMRDDGLIASHAFLPEVHDLVSRSLTNPLSFSISANTTLEVLATSQATSLQKVVVQFSDNSAVIFQGTGNRAMAVFDLISNKPTSIVAYERLPQIVAYTISIFISYSVDGGISFNSSTVLTQSGTPNDITVTGADTSDNSNESFVTILLR</sequence>
<evidence type="ECO:0000313" key="2">
    <source>
        <dbReference type="EMBL" id="TFK32688.1"/>
    </source>
</evidence>
<feature type="chain" id="PRO_5022778121" description="Secreted protein" evidence="1">
    <location>
        <begin position="19"/>
        <end position="171"/>
    </location>
</feature>
<dbReference type="Gene3D" id="2.60.120.400">
    <property type="entry name" value="Calcium-mediated lectin"/>
    <property type="match status" value="1"/>
</dbReference>
<organism evidence="2 3">
    <name type="scientific">Crucibulum laeve</name>
    <dbReference type="NCBI Taxonomy" id="68775"/>
    <lineage>
        <taxon>Eukaryota</taxon>
        <taxon>Fungi</taxon>
        <taxon>Dikarya</taxon>
        <taxon>Basidiomycota</taxon>
        <taxon>Agaricomycotina</taxon>
        <taxon>Agaricomycetes</taxon>
        <taxon>Agaricomycetidae</taxon>
        <taxon>Agaricales</taxon>
        <taxon>Agaricineae</taxon>
        <taxon>Nidulariaceae</taxon>
        <taxon>Crucibulum</taxon>
    </lineage>
</organism>
<feature type="signal peptide" evidence="1">
    <location>
        <begin position="1"/>
        <end position="18"/>
    </location>
</feature>
<keyword evidence="1" id="KW-0732">Signal</keyword>